<accession>A0A4Q9HZH2</accession>
<sequence length="180" mass="20172">MRKTWPFNPRLSTRAARVLLSLPVVSPLLDATFTGTGVLPEFVLARSGAAARPAEREADFATALGYARSYHAIHGTLAAAIDTVHDGFELGRWLVQTRRQARQGHLSAATSQALTAIAPWWNPPWPHTWQRTYQQTKLAHHTGQPLPSPLQKWTDRQRTRWNTLHPDQQHLLTSIGIRPG</sequence>
<dbReference type="EMBL" id="SIXH01000036">
    <property type="protein sequence ID" value="TBO60505.1"/>
    <property type="molecule type" value="Genomic_DNA"/>
</dbReference>
<dbReference type="AlphaFoldDB" id="A0A4Q9HZH2"/>
<feature type="chain" id="PRO_5038513224" description="Helicase-associated domain-containing protein" evidence="1">
    <location>
        <begin position="31"/>
        <end position="180"/>
    </location>
</feature>
<evidence type="ECO:0000313" key="4">
    <source>
        <dbReference type="Proteomes" id="UP000292452"/>
    </source>
</evidence>
<evidence type="ECO:0000259" key="2">
    <source>
        <dbReference type="Pfam" id="PF03457"/>
    </source>
</evidence>
<keyword evidence="1" id="KW-0732">Signal</keyword>
<feature type="domain" description="Helicase-associated" evidence="2">
    <location>
        <begin position="57"/>
        <end position="117"/>
    </location>
</feature>
<dbReference type="Pfam" id="PF03457">
    <property type="entry name" value="HA"/>
    <property type="match status" value="1"/>
</dbReference>
<evidence type="ECO:0000313" key="3">
    <source>
        <dbReference type="EMBL" id="TBO60505.1"/>
    </source>
</evidence>
<dbReference type="InterPro" id="IPR005114">
    <property type="entry name" value="Helicase_assoc"/>
</dbReference>
<keyword evidence="4" id="KW-1185">Reference proteome</keyword>
<dbReference type="Proteomes" id="UP000292452">
    <property type="component" value="Unassembled WGS sequence"/>
</dbReference>
<name>A0A4Q9HZH2_STRKA</name>
<evidence type="ECO:0000256" key="1">
    <source>
        <dbReference type="SAM" id="SignalP"/>
    </source>
</evidence>
<feature type="signal peptide" evidence="1">
    <location>
        <begin position="1"/>
        <end position="30"/>
    </location>
</feature>
<gene>
    <name evidence="3" type="ORF">EYS09_06300</name>
</gene>
<proteinExistence type="predicted"/>
<organism evidence="3 4">
    <name type="scientific">Streptomyces kasugaensis</name>
    <dbReference type="NCBI Taxonomy" id="1946"/>
    <lineage>
        <taxon>Bacteria</taxon>
        <taxon>Bacillati</taxon>
        <taxon>Actinomycetota</taxon>
        <taxon>Actinomycetes</taxon>
        <taxon>Kitasatosporales</taxon>
        <taxon>Streptomycetaceae</taxon>
        <taxon>Streptomyces</taxon>
    </lineage>
</organism>
<reference evidence="3 4" key="1">
    <citation type="submission" date="2019-02" db="EMBL/GenBank/DDBJ databases">
        <title>Draft Genome Sequence of Streptomyces sp. AM-2504, identified by 16S rRNA comparative analysis as a Streptomyces Kasugaensis strain.</title>
        <authorList>
            <person name="Napolioni V."/>
            <person name="Giuliodori A.M."/>
            <person name="Spurio R."/>
            <person name="Fabbretti A."/>
        </authorList>
    </citation>
    <scope>NUCLEOTIDE SEQUENCE [LARGE SCALE GENOMIC DNA]</scope>
    <source>
        <strain evidence="3 4">AM-2504</strain>
    </source>
</reference>
<comment type="caution">
    <text evidence="3">The sequence shown here is derived from an EMBL/GenBank/DDBJ whole genome shotgun (WGS) entry which is preliminary data.</text>
</comment>
<protein>
    <recommendedName>
        <fullName evidence="2">Helicase-associated domain-containing protein</fullName>
    </recommendedName>
</protein>